<dbReference type="Gene3D" id="3.40.50.150">
    <property type="entry name" value="Vaccinia Virus protein VP39"/>
    <property type="match status" value="1"/>
</dbReference>
<proteinExistence type="predicted"/>
<dbReference type="GO" id="GO:0008168">
    <property type="term" value="F:methyltransferase activity"/>
    <property type="evidence" value="ECO:0007669"/>
    <property type="project" value="UniProtKB-KW"/>
</dbReference>
<evidence type="ECO:0000313" key="1">
    <source>
        <dbReference type="EMBL" id="OAA77918.1"/>
    </source>
</evidence>
<dbReference type="SUPFAM" id="SSF53335">
    <property type="entry name" value="S-adenosyl-L-methionine-dependent methyltransferases"/>
    <property type="match status" value="1"/>
</dbReference>
<dbReference type="GO" id="GO:0032259">
    <property type="term" value="P:methylation"/>
    <property type="evidence" value="ECO:0007669"/>
    <property type="project" value="UniProtKB-KW"/>
</dbReference>
<dbReference type="InterPro" id="IPR029063">
    <property type="entry name" value="SAM-dependent_MTases_sf"/>
</dbReference>
<keyword evidence="1" id="KW-0489">Methyltransferase</keyword>
<dbReference type="STRING" id="1081108.A0A162KPA6"/>
<name>A0A162KPA6_CORDF</name>
<reference evidence="1 2" key="1">
    <citation type="journal article" date="2016" name="Genome Biol. Evol.">
        <title>Divergent and convergent evolution of fungal pathogenicity.</title>
        <authorList>
            <person name="Shang Y."/>
            <person name="Xiao G."/>
            <person name="Zheng P."/>
            <person name="Cen K."/>
            <person name="Zhan S."/>
            <person name="Wang C."/>
        </authorList>
    </citation>
    <scope>NUCLEOTIDE SEQUENCE [LARGE SCALE GENOMIC DNA]</scope>
    <source>
        <strain evidence="1 2">RCEF 1005</strain>
    </source>
</reference>
<comment type="caution">
    <text evidence="1">The sequence shown here is derived from an EMBL/GenBank/DDBJ whole genome shotgun (WGS) entry which is preliminary data.</text>
</comment>
<evidence type="ECO:0000313" key="2">
    <source>
        <dbReference type="Proteomes" id="UP000076881"/>
    </source>
</evidence>
<sequence>MATFTPISLDSAETIARYSPTPNGMSVQIEKVQVEHRLQLINTWRIPPGSTILEIGCGQGTCTTVLATAVGPDGHVDAVDPGPPDYGSPYTLSQAQAHISSGALGSRITWHNAEATDVLATSGGKNWDYVVFSHCIWYFDSRDILDTMLRALKGRVGAILVAEYALKATERDAEPHLLSAIARASLEAHNPSSTANIRCLLSPTGIKEMAEAAGWKVGDESIIVPGAGLLDGGWETDEVRSKSFVEEVEKRITSPRVKEMLLSSREAVIASYAAMNGRKTRTMDVWATSLTLAE</sequence>
<dbReference type="Proteomes" id="UP000076881">
    <property type="component" value="Unassembled WGS sequence"/>
</dbReference>
<dbReference type="Pfam" id="PF13489">
    <property type="entry name" value="Methyltransf_23"/>
    <property type="match status" value="1"/>
</dbReference>
<keyword evidence="2" id="KW-1185">Reference proteome</keyword>
<dbReference type="CDD" id="cd02440">
    <property type="entry name" value="AdoMet_MTases"/>
    <property type="match status" value="1"/>
</dbReference>
<dbReference type="OrthoDB" id="8300214at2759"/>
<gene>
    <name evidence="1" type="ORF">LEL_04741</name>
</gene>
<dbReference type="AlphaFoldDB" id="A0A162KPA6"/>
<protein>
    <submittedName>
        <fullName evidence="1">SAM-dependent methyltransferase</fullName>
    </submittedName>
</protein>
<dbReference type="EMBL" id="AZHF01000003">
    <property type="protein sequence ID" value="OAA77918.1"/>
    <property type="molecule type" value="Genomic_DNA"/>
</dbReference>
<keyword evidence="1" id="KW-0808">Transferase</keyword>
<organism evidence="1 2">
    <name type="scientific">Akanthomyces lecanii RCEF 1005</name>
    <dbReference type="NCBI Taxonomy" id="1081108"/>
    <lineage>
        <taxon>Eukaryota</taxon>
        <taxon>Fungi</taxon>
        <taxon>Dikarya</taxon>
        <taxon>Ascomycota</taxon>
        <taxon>Pezizomycotina</taxon>
        <taxon>Sordariomycetes</taxon>
        <taxon>Hypocreomycetidae</taxon>
        <taxon>Hypocreales</taxon>
        <taxon>Cordycipitaceae</taxon>
        <taxon>Akanthomyces</taxon>
        <taxon>Cordyceps confragosa</taxon>
    </lineage>
</organism>
<accession>A0A162KPA6</accession>